<dbReference type="SUPFAM" id="SSF52540">
    <property type="entry name" value="P-loop containing nucleoside triphosphate hydrolases"/>
    <property type="match status" value="1"/>
</dbReference>
<comment type="caution">
    <text evidence="2">The sequence shown here is derived from an EMBL/GenBank/DDBJ whole genome shotgun (WGS) entry which is preliminary data.</text>
</comment>
<keyword evidence="2" id="KW-0418">Kinase</keyword>
<sequence>MTIEGFDALAASVLEALPHDQRGLIAIDGIGGSGKTVFAERLAGRFPRRQVVLLHADHFFQPSAIRHRRGRHSAEGFWLDAYDYDTLASWALVPLLRDGDGRFCASSYDPDGDRVVRPAPQLADDDALVIVEGTFLLRDELTGHWDFSIFLDVPFSEGARRRAQRSVVDRYAVQPPTPALIDRYDGAQRLYFAHCTPWTRATLVVDYTDLRAPRAVDPDMSHACAAHVATARPE</sequence>
<dbReference type="Pfam" id="PF00485">
    <property type="entry name" value="PRK"/>
    <property type="match status" value="1"/>
</dbReference>
<evidence type="ECO:0000313" key="2">
    <source>
        <dbReference type="EMBL" id="GCE75305.1"/>
    </source>
</evidence>
<evidence type="ECO:0000259" key="1">
    <source>
        <dbReference type="Pfam" id="PF00485"/>
    </source>
</evidence>
<dbReference type="OrthoDB" id="572586at2"/>
<dbReference type="InterPro" id="IPR006083">
    <property type="entry name" value="PRK/URK"/>
</dbReference>
<organism evidence="2 3">
    <name type="scientific">Cellulomonas biazotea</name>
    <dbReference type="NCBI Taxonomy" id="1709"/>
    <lineage>
        <taxon>Bacteria</taxon>
        <taxon>Bacillati</taxon>
        <taxon>Actinomycetota</taxon>
        <taxon>Actinomycetes</taxon>
        <taxon>Micrococcales</taxon>
        <taxon>Cellulomonadaceae</taxon>
        <taxon>Cellulomonas</taxon>
    </lineage>
</organism>
<dbReference type="Proteomes" id="UP000289954">
    <property type="component" value="Unassembled WGS sequence"/>
</dbReference>
<dbReference type="GO" id="GO:0005524">
    <property type="term" value="F:ATP binding"/>
    <property type="evidence" value="ECO:0007669"/>
    <property type="project" value="InterPro"/>
</dbReference>
<dbReference type="InterPro" id="IPR027417">
    <property type="entry name" value="P-loop_NTPase"/>
</dbReference>
<dbReference type="Gene3D" id="3.40.50.300">
    <property type="entry name" value="P-loop containing nucleotide triphosphate hydrolases"/>
    <property type="match status" value="1"/>
</dbReference>
<gene>
    <name evidence="2" type="ORF">CBZ_03610</name>
</gene>
<accession>A0A402DMF1</accession>
<dbReference type="AlphaFoldDB" id="A0A402DMF1"/>
<protein>
    <submittedName>
        <fullName evidence="2">Uridine kinase</fullName>
    </submittedName>
</protein>
<name>A0A402DMF1_9CELL</name>
<dbReference type="EMBL" id="BIMR01000018">
    <property type="protein sequence ID" value="GCE75305.1"/>
    <property type="molecule type" value="Genomic_DNA"/>
</dbReference>
<keyword evidence="3" id="KW-1185">Reference proteome</keyword>
<evidence type="ECO:0000313" key="3">
    <source>
        <dbReference type="Proteomes" id="UP000289954"/>
    </source>
</evidence>
<keyword evidence="2" id="KW-0808">Transferase</keyword>
<reference evidence="2 3" key="1">
    <citation type="submission" date="2019-01" db="EMBL/GenBank/DDBJ databases">
        <title>Draft genome sequence of Cellulomonas takizawaensis strain TKZ-21.</title>
        <authorList>
            <person name="Yamamura H."/>
            <person name="Hayashi T."/>
            <person name="Hamada M."/>
            <person name="Serisawa Y."/>
            <person name="Matsuyama K."/>
            <person name="Nakagawa Y."/>
            <person name="Otoguro M."/>
            <person name="Yanagida F."/>
            <person name="Hayakawa M."/>
        </authorList>
    </citation>
    <scope>NUCLEOTIDE SEQUENCE [LARGE SCALE GENOMIC DNA]</scope>
    <source>
        <strain evidence="2 3">NBRC12680</strain>
    </source>
</reference>
<proteinExistence type="predicted"/>
<feature type="domain" description="Phosphoribulokinase/uridine kinase" evidence="1">
    <location>
        <begin position="24"/>
        <end position="170"/>
    </location>
</feature>
<dbReference type="GO" id="GO:0016301">
    <property type="term" value="F:kinase activity"/>
    <property type="evidence" value="ECO:0007669"/>
    <property type="project" value="UniProtKB-KW"/>
</dbReference>